<evidence type="ECO:0000256" key="1">
    <source>
        <dbReference type="SAM" id="MobiDB-lite"/>
    </source>
</evidence>
<dbReference type="AlphaFoldDB" id="A0A839UK32"/>
<dbReference type="InterPro" id="IPR010982">
    <property type="entry name" value="Lambda_DNA-bd_dom_sf"/>
</dbReference>
<dbReference type="InterPro" id="IPR050400">
    <property type="entry name" value="Bact_Cytoskel_RodZ"/>
</dbReference>
<dbReference type="InterPro" id="IPR001387">
    <property type="entry name" value="Cro/C1-type_HTH"/>
</dbReference>
<comment type="caution">
    <text evidence="4">The sequence shown here is derived from an EMBL/GenBank/DDBJ whole genome shotgun (WGS) entry which is preliminary data.</text>
</comment>
<dbReference type="PANTHER" id="PTHR34475">
    <property type="match status" value="1"/>
</dbReference>
<dbReference type="CDD" id="cd00093">
    <property type="entry name" value="HTH_XRE"/>
    <property type="match status" value="1"/>
</dbReference>
<dbReference type="Pfam" id="PF13464">
    <property type="entry name" value="RodZ_C"/>
    <property type="match status" value="1"/>
</dbReference>
<dbReference type="EMBL" id="JACHXZ010000001">
    <property type="protein sequence ID" value="MBB3167973.1"/>
    <property type="molecule type" value="Genomic_DNA"/>
</dbReference>
<accession>A0A839UK32</accession>
<keyword evidence="2" id="KW-0812">Transmembrane</keyword>
<proteinExistence type="predicted"/>
<evidence type="ECO:0000313" key="4">
    <source>
        <dbReference type="EMBL" id="MBB3167973.1"/>
    </source>
</evidence>
<feature type="domain" description="Cytoskeleton protein RodZ-like C-terminal" evidence="3">
    <location>
        <begin position="236"/>
        <end position="303"/>
    </location>
</feature>
<dbReference type="GO" id="GO:0003677">
    <property type="term" value="F:DNA binding"/>
    <property type="evidence" value="ECO:0007669"/>
    <property type="project" value="InterPro"/>
</dbReference>
<dbReference type="PANTHER" id="PTHR34475:SF1">
    <property type="entry name" value="CYTOSKELETON PROTEIN RODZ"/>
    <property type="match status" value="1"/>
</dbReference>
<keyword evidence="2" id="KW-1133">Transmembrane helix</keyword>
<keyword evidence="2" id="KW-0472">Membrane</keyword>
<evidence type="ECO:0000256" key="2">
    <source>
        <dbReference type="SAM" id="Phobius"/>
    </source>
</evidence>
<dbReference type="RefSeq" id="WP_183909143.1">
    <property type="nucleotide sequence ID" value="NZ_JACHXZ010000001.1"/>
</dbReference>
<name>A0A839UK32_9GAMM</name>
<dbReference type="Gene3D" id="1.10.260.40">
    <property type="entry name" value="lambda repressor-like DNA-binding domains"/>
    <property type="match status" value="1"/>
</dbReference>
<evidence type="ECO:0000259" key="3">
    <source>
        <dbReference type="Pfam" id="PF13464"/>
    </source>
</evidence>
<feature type="region of interest" description="Disordered" evidence="1">
    <location>
        <begin position="1"/>
        <end position="20"/>
    </location>
</feature>
<gene>
    <name evidence="4" type="ORF">FHS30_001149</name>
</gene>
<sequence>MTAETNNETPVEESVDLLTPGGFLQKEREEQKLNEKEVATKLRITRSKLAALETDSYDQFPGETFIKGYLRAYSRLLKLDEDAVLQRYFDYVSAHSEVSQLITPSRPQGVVSAMAVERMKTPISPLVWIGFIALLAIVVVWFALQDSASTANVDETVSVAEQVGQAVTETQVEGALDAENLATESAQADPVVQPDQMVAADDVIQPSAPQAVETKRAASDVQAAGALELRAPDRLELQFADECWVEISDANGDVLATELQAAGSAITLQGKAPFNVMLGNVKAATLALNGQSVEVTPKGNNRALRFVVGSSNQ</sequence>
<dbReference type="Pfam" id="PF13413">
    <property type="entry name" value="HTH_25"/>
    <property type="match status" value="1"/>
</dbReference>
<dbReference type="InterPro" id="IPR025194">
    <property type="entry name" value="RodZ-like_C"/>
</dbReference>
<evidence type="ECO:0000313" key="5">
    <source>
        <dbReference type="Proteomes" id="UP000559987"/>
    </source>
</evidence>
<organism evidence="4 5">
    <name type="scientific">Simiduia aestuariiviva</name>
    <dbReference type="NCBI Taxonomy" id="1510459"/>
    <lineage>
        <taxon>Bacteria</taxon>
        <taxon>Pseudomonadati</taxon>
        <taxon>Pseudomonadota</taxon>
        <taxon>Gammaproteobacteria</taxon>
        <taxon>Cellvibrionales</taxon>
        <taxon>Cellvibrionaceae</taxon>
        <taxon>Simiduia</taxon>
    </lineage>
</organism>
<protein>
    <submittedName>
        <fullName evidence="4">Cytoskeleton protein RodZ</fullName>
    </submittedName>
</protein>
<keyword evidence="5" id="KW-1185">Reference proteome</keyword>
<reference evidence="4 5" key="1">
    <citation type="submission" date="2020-08" db="EMBL/GenBank/DDBJ databases">
        <title>Genomic Encyclopedia of Type Strains, Phase III (KMG-III): the genomes of soil and plant-associated and newly described type strains.</title>
        <authorList>
            <person name="Whitman W."/>
        </authorList>
    </citation>
    <scope>NUCLEOTIDE SEQUENCE [LARGE SCALE GENOMIC DNA]</scope>
    <source>
        <strain evidence="4 5">CECT 8571</strain>
    </source>
</reference>
<dbReference type="Proteomes" id="UP000559987">
    <property type="component" value="Unassembled WGS sequence"/>
</dbReference>
<feature type="transmembrane region" description="Helical" evidence="2">
    <location>
        <begin position="126"/>
        <end position="144"/>
    </location>
</feature>